<dbReference type="EC" id="1.2.1.70" evidence="3 8"/>
<dbReference type="Gene3D" id="3.30.460.30">
    <property type="entry name" value="Glutamyl-tRNA reductase, N-terminal domain"/>
    <property type="match status" value="1"/>
</dbReference>
<dbReference type="PANTHER" id="PTHR43013">
    <property type="entry name" value="GLUTAMYL-TRNA REDUCTASE"/>
    <property type="match status" value="1"/>
</dbReference>
<evidence type="ECO:0000256" key="2">
    <source>
        <dbReference type="ARBA" id="ARBA00005916"/>
    </source>
</evidence>
<dbReference type="InterPro" id="IPR015896">
    <property type="entry name" value="4pyrrol_synth_GluRdtase_dimer"/>
</dbReference>
<feature type="domain" description="Tetrapyrrole biosynthesis glutamyl-tRNA reductase dimerisation" evidence="10">
    <location>
        <begin position="321"/>
        <end position="410"/>
    </location>
</feature>
<comment type="pathway">
    <text evidence="1 8 9">Porphyrin-containing compound metabolism; protoporphyrin-IX biosynthesis; 5-aminolevulinate from L-glutamyl-tRNA(Glu): step 1/2.</text>
</comment>
<comment type="caution">
    <text evidence="8">Lacks conserved residue(s) required for the propagation of feature annotation.</text>
</comment>
<dbReference type="Pfam" id="PF01488">
    <property type="entry name" value="Shikimate_DH"/>
    <property type="match status" value="1"/>
</dbReference>
<feature type="binding site" evidence="8">
    <location>
        <position position="110"/>
    </location>
    <ligand>
        <name>substrate</name>
    </ligand>
</feature>
<dbReference type="Pfam" id="PF05201">
    <property type="entry name" value="GlutR_N"/>
    <property type="match status" value="1"/>
</dbReference>
<dbReference type="PIRSF" id="PIRSF000445">
    <property type="entry name" value="4pyrrol_synth_GluRdtase"/>
    <property type="match status" value="1"/>
</dbReference>
<comment type="function">
    <text evidence="8">Catalyzes the NADPH-dependent reduction of glutamyl-tRNA(Glu) to glutamate 1-semialdehyde (GSA).</text>
</comment>
<evidence type="ECO:0000256" key="8">
    <source>
        <dbReference type="HAMAP-Rule" id="MF_00087"/>
    </source>
</evidence>
<dbReference type="NCBIfam" id="TIGR01035">
    <property type="entry name" value="hemA"/>
    <property type="match status" value="1"/>
</dbReference>
<comment type="caution">
    <text evidence="13">The sequence shown here is derived from an EMBL/GenBank/DDBJ whole genome shotgun (WGS) entry which is preliminary data.</text>
</comment>
<organism evidence="13 14">
    <name type="scientific">Fodinicurvata halophila</name>
    <dbReference type="NCBI Taxonomy" id="1419723"/>
    <lineage>
        <taxon>Bacteria</taxon>
        <taxon>Pseudomonadati</taxon>
        <taxon>Pseudomonadota</taxon>
        <taxon>Alphaproteobacteria</taxon>
        <taxon>Rhodospirillales</taxon>
        <taxon>Rhodovibrionaceae</taxon>
        <taxon>Fodinicurvata</taxon>
    </lineage>
</organism>
<dbReference type="EMBL" id="JBHSCW010000002">
    <property type="protein sequence ID" value="MFC4350675.1"/>
    <property type="molecule type" value="Genomic_DNA"/>
</dbReference>
<feature type="domain" description="Glutamyl-tRNA reductase N-terminal" evidence="12">
    <location>
        <begin position="8"/>
        <end position="157"/>
    </location>
</feature>
<dbReference type="PANTHER" id="PTHR43013:SF1">
    <property type="entry name" value="GLUTAMYL-TRNA REDUCTASE"/>
    <property type="match status" value="1"/>
</dbReference>
<dbReference type="CDD" id="cd05213">
    <property type="entry name" value="NAD_bind_Glutamyl_tRNA_reduct"/>
    <property type="match status" value="1"/>
</dbReference>
<keyword evidence="5 8" id="KW-0560">Oxidoreductase</keyword>
<protein>
    <recommendedName>
        <fullName evidence="3 8">Glutamyl-tRNA reductase</fullName>
        <shortName evidence="8">GluTR</shortName>
        <ecNumber evidence="3 8">1.2.1.70</ecNumber>
    </recommendedName>
</protein>
<dbReference type="InterPro" id="IPR006151">
    <property type="entry name" value="Shikm_DH/Glu-tRNA_Rdtase"/>
</dbReference>
<evidence type="ECO:0000256" key="4">
    <source>
        <dbReference type="ARBA" id="ARBA00022857"/>
    </source>
</evidence>
<comment type="miscellaneous">
    <text evidence="8">During catalysis, the active site Cys acts as a nucleophile attacking the alpha-carbonyl group of tRNA-bound glutamate with the formation of a thioester intermediate between enzyme and glutamate, and the concomitant release of tRNA(Glu). The thioester intermediate is finally reduced by direct hydride transfer from NADPH, to form the product GSA.</text>
</comment>
<evidence type="ECO:0000256" key="3">
    <source>
        <dbReference type="ARBA" id="ARBA00012970"/>
    </source>
</evidence>
<evidence type="ECO:0000313" key="14">
    <source>
        <dbReference type="Proteomes" id="UP001595799"/>
    </source>
</evidence>
<feature type="binding site" evidence="8">
    <location>
        <position position="121"/>
    </location>
    <ligand>
        <name>substrate</name>
    </ligand>
</feature>
<sequence>MPDDLILVGLNHRSVDGLLREQLFLESEKRSQALRELRGLGVEQALLLSTCDRIEVVVAGQDTAVPDEAVLARIAAWIGVGQEELLPRAYCLRGTDALHHLFAVTAALDSQVLGEPYVLGQVKESHRLSESLGMCGPGLDKPLQAAFRVAKRVRSETSLAERPATLAASALRVARDLYGRLEGCSLLLIGSGEMGEVLASEFRAAGMEKILVAQRRPALARATAERLAGHYLDWTEWEASLETADVVLCANGNGHFLVDRRAGERLMKQRRRRPLLFLDTGVPRDIEPEVNAVEGAFVYDLHDLEQRARAGQQAREEAATQAWGILSEELESFQREVHPGGADTPVVAFRRHCEELREEVLADGRLDAEAATRLLLNRLLHEPSRTLREMASESPEEKAQLERFLERLFRIDTGKGKNDR</sequence>
<dbReference type="GO" id="GO:0008883">
    <property type="term" value="F:glutamyl-tRNA reductase activity"/>
    <property type="evidence" value="ECO:0007669"/>
    <property type="project" value="UniProtKB-EC"/>
</dbReference>
<comment type="catalytic activity">
    <reaction evidence="7 8 9">
        <text>(S)-4-amino-5-oxopentanoate + tRNA(Glu) + NADP(+) = L-glutamyl-tRNA(Glu) + NADPH + H(+)</text>
        <dbReference type="Rhea" id="RHEA:12344"/>
        <dbReference type="Rhea" id="RHEA-COMP:9663"/>
        <dbReference type="Rhea" id="RHEA-COMP:9680"/>
        <dbReference type="ChEBI" id="CHEBI:15378"/>
        <dbReference type="ChEBI" id="CHEBI:57501"/>
        <dbReference type="ChEBI" id="CHEBI:57783"/>
        <dbReference type="ChEBI" id="CHEBI:58349"/>
        <dbReference type="ChEBI" id="CHEBI:78442"/>
        <dbReference type="ChEBI" id="CHEBI:78520"/>
        <dbReference type="EC" id="1.2.1.70"/>
    </reaction>
</comment>
<comment type="similarity">
    <text evidence="2 8 9">Belongs to the glutamyl-tRNA reductase family.</text>
</comment>
<keyword evidence="4 8" id="KW-0521">NADP</keyword>
<proteinExistence type="inferred from homology"/>
<evidence type="ECO:0000256" key="9">
    <source>
        <dbReference type="RuleBase" id="RU000584"/>
    </source>
</evidence>
<evidence type="ECO:0000313" key="13">
    <source>
        <dbReference type="EMBL" id="MFC4350675.1"/>
    </source>
</evidence>
<evidence type="ECO:0000256" key="5">
    <source>
        <dbReference type="ARBA" id="ARBA00023002"/>
    </source>
</evidence>
<feature type="domain" description="Quinate/shikimate 5-dehydrogenase/glutamyl-tRNA reductase" evidence="11">
    <location>
        <begin position="173"/>
        <end position="306"/>
    </location>
</feature>
<comment type="subunit">
    <text evidence="8">Homodimer.</text>
</comment>
<dbReference type="SUPFAM" id="SSF51735">
    <property type="entry name" value="NAD(P)-binding Rossmann-fold domains"/>
    <property type="match status" value="1"/>
</dbReference>
<accession>A0ABV8UHI7</accession>
<feature type="binding site" evidence="8">
    <location>
        <begin position="190"/>
        <end position="195"/>
    </location>
    <ligand>
        <name>NADP(+)</name>
        <dbReference type="ChEBI" id="CHEBI:58349"/>
    </ligand>
</feature>
<dbReference type="Proteomes" id="UP001595799">
    <property type="component" value="Unassembled WGS sequence"/>
</dbReference>
<evidence type="ECO:0000256" key="6">
    <source>
        <dbReference type="ARBA" id="ARBA00023244"/>
    </source>
</evidence>
<feature type="binding site" evidence="8">
    <location>
        <begin position="50"/>
        <end position="53"/>
    </location>
    <ligand>
        <name>substrate</name>
    </ligand>
</feature>
<comment type="domain">
    <text evidence="8">Possesses an unusual extended V-shaped dimeric structure with each monomer consisting of three distinct domains arranged along a curved 'spinal' alpha-helix. The N-terminal catalytic domain specifically recognizes the glutamate moiety of the substrate. The second domain is the NADPH-binding domain, and the third C-terminal domain is responsible for dimerization.</text>
</comment>
<feature type="site" description="Important for activity" evidence="8">
    <location>
        <position position="100"/>
    </location>
</feature>
<evidence type="ECO:0000259" key="10">
    <source>
        <dbReference type="Pfam" id="PF00745"/>
    </source>
</evidence>
<dbReference type="RefSeq" id="WP_382421021.1">
    <property type="nucleotide sequence ID" value="NZ_JBHSCW010000002.1"/>
</dbReference>
<feature type="active site" description="Nucleophile" evidence="8">
    <location>
        <position position="51"/>
    </location>
</feature>
<dbReference type="InterPro" id="IPR036291">
    <property type="entry name" value="NAD(P)-bd_dom_sf"/>
</dbReference>
<reference evidence="14" key="1">
    <citation type="journal article" date="2019" name="Int. J. Syst. Evol. Microbiol.">
        <title>The Global Catalogue of Microorganisms (GCM) 10K type strain sequencing project: providing services to taxonomists for standard genome sequencing and annotation.</title>
        <authorList>
            <consortium name="The Broad Institute Genomics Platform"/>
            <consortium name="The Broad Institute Genome Sequencing Center for Infectious Disease"/>
            <person name="Wu L."/>
            <person name="Ma J."/>
        </authorList>
    </citation>
    <scope>NUCLEOTIDE SEQUENCE [LARGE SCALE GENOMIC DNA]</scope>
    <source>
        <strain evidence="14">CECT 8472</strain>
    </source>
</reference>
<dbReference type="SUPFAM" id="SSF69742">
    <property type="entry name" value="Glutamyl tRNA-reductase catalytic, N-terminal domain"/>
    <property type="match status" value="1"/>
</dbReference>
<dbReference type="InterPro" id="IPR036343">
    <property type="entry name" value="GluRdtase_N_sf"/>
</dbReference>
<evidence type="ECO:0000259" key="11">
    <source>
        <dbReference type="Pfam" id="PF01488"/>
    </source>
</evidence>
<dbReference type="InterPro" id="IPR015895">
    <property type="entry name" value="4pyrrol_synth_GluRdtase_N"/>
</dbReference>
<keyword evidence="14" id="KW-1185">Reference proteome</keyword>
<name>A0ABV8UHI7_9PROT</name>
<dbReference type="Gene3D" id="3.40.50.720">
    <property type="entry name" value="NAD(P)-binding Rossmann-like Domain"/>
    <property type="match status" value="1"/>
</dbReference>
<evidence type="ECO:0000256" key="1">
    <source>
        <dbReference type="ARBA" id="ARBA00005059"/>
    </source>
</evidence>
<dbReference type="Pfam" id="PF00745">
    <property type="entry name" value="GlutR_dimer"/>
    <property type="match status" value="1"/>
</dbReference>
<dbReference type="InterPro" id="IPR000343">
    <property type="entry name" value="4pyrrol_synth_GluRdtase"/>
</dbReference>
<gene>
    <name evidence="8 13" type="primary">hemA</name>
    <name evidence="13" type="ORF">ACFOW6_03860</name>
</gene>
<dbReference type="HAMAP" id="MF_00087">
    <property type="entry name" value="Glu_tRNA_reductase"/>
    <property type="match status" value="1"/>
</dbReference>
<dbReference type="InterPro" id="IPR036453">
    <property type="entry name" value="GluRdtase_dimer_dom_sf"/>
</dbReference>
<evidence type="ECO:0000256" key="7">
    <source>
        <dbReference type="ARBA" id="ARBA00047464"/>
    </source>
</evidence>
<evidence type="ECO:0000259" key="12">
    <source>
        <dbReference type="Pfam" id="PF05201"/>
    </source>
</evidence>
<dbReference type="SUPFAM" id="SSF69075">
    <property type="entry name" value="Glutamyl tRNA-reductase dimerization domain"/>
    <property type="match status" value="1"/>
</dbReference>
<keyword evidence="6 8" id="KW-0627">Porphyrin biosynthesis</keyword>